<dbReference type="Pfam" id="PF13860">
    <property type="entry name" value="FlgD_ig"/>
    <property type="match status" value="1"/>
</dbReference>
<gene>
    <name evidence="3" type="ORF">C3F09_01895</name>
</gene>
<proteinExistence type="predicted"/>
<dbReference type="EMBL" id="PQAP01000007">
    <property type="protein sequence ID" value="PWB75889.1"/>
    <property type="molecule type" value="Genomic_DNA"/>
</dbReference>
<feature type="chain" id="PRO_5032692152" description="FlgD/Vpr Ig-like domain-containing protein" evidence="1">
    <location>
        <begin position="24"/>
        <end position="277"/>
    </location>
</feature>
<protein>
    <recommendedName>
        <fullName evidence="2">FlgD/Vpr Ig-like domain-containing protein</fullName>
    </recommendedName>
</protein>
<sequence length="277" mass="30338">MLKRFWTLTVVSAILVLAVVAAAKTDQKVIIGDAVIGDDNLIRVPVSVTNGNDLVGIDLAFKYSAGVRIKEVTFENTRVSYWDLKATMLNPTNQTIVAMMVPQLTMTKKPALAEGTGPIAELVFERTDPTVKEIKLEPTVVEDPHHSVFFVYANTDASGKYTQWREDPEVLNGTVALVAAGANLPTKFALDQNFPNPFNPTTQVSFALPKNAHVQLTVFNVLGQTVKTLVDEDMAAGNHTVTWNGRNSDGEQVSSGIYFYRISAGDFNATKKMMMLK</sequence>
<evidence type="ECO:0000313" key="4">
    <source>
        <dbReference type="Proteomes" id="UP000250918"/>
    </source>
</evidence>
<feature type="domain" description="FlgD/Vpr Ig-like" evidence="2">
    <location>
        <begin position="201"/>
        <end position="264"/>
    </location>
</feature>
<evidence type="ECO:0000259" key="2">
    <source>
        <dbReference type="Pfam" id="PF13860"/>
    </source>
</evidence>
<accession>A0A855XCC7</accession>
<evidence type="ECO:0000256" key="1">
    <source>
        <dbReference type="SAM" id="SignalP"/>
    </source>
</evidence>
<organism evidence="3 4">
    <name type="scientific">candidate division GN15 bacterium</name>
    <dbReference type="NCBI Taxonomy" id="2072418"/>
    <lineage>
        <taxon>Bacteria</taxon>
        <taxon>candidate division GN15</taxon>
    </lineage>
</organism>
<evidence type="ECO:0000313" key="3">
    <source>
        <dbReference type="EMBL" id="PWB75889.1"/>
    </source>
</evidence>
<comment type="caution">
    <text evidence="3">The sequence shown here is derived from an EMBL/GenBank/DDBJ whole genome shotgun (WGS) entry which is preliminary data.</text>
</comment>
<dbReference type="Gene3D" id="2.60.40.4070">
    <property type="match status" value="1"/>
</dbReference>
<dbReference type="InterPro" id="IPR026444">
    <property type="entry name" value="Secre_tail"/>
</dbReference>
<dbReference type="AlphaFoldDB" id="A0A855XCC7"/>
<dbReference type="InterPro" id="IPR025965">
    <property type="entry name" value="FlgD/Vpr_Ig-like"/>
</dbReference>
<name>A0A855XCC7_9BACT</name>
<reference evidence="3 4" key="1">
    <citation type="journal article" date="2018" name="ISME J.">
        <title>A methanotrophic archaeon couples anaerobic oxidation of methane to Fe(III) reduction.</title>
        <authorList>
            <person name="Cai C."/>
            <person name="Leu A.O."/>
            <person name="Xie G.J."/>
            <person name="Guo J."/>
            <person name="Feng Y."/>
            <person name="Zhao J.X."/>
            <person name="Tyson G.W."/>
            <person name="Yuan Z."/>
            <person name="Hu S."/>
        </authorList>
    </citation>
    <scope>NUCLEOTIDE SEQUENCE [LARGE SCALE GENOMIC DNA]</scope>
    <source>
        <strain evidence="3">FeB_12</strain>
    </source>
</reference>
<keyword evidence="1" id="KW-0732">Signal</keyword>
<dbReference type="Proteomes" id="UP000250918">
    <property type="component" value="Unassembled WGS sequence"/>
</dbReference>
<feature type="signal peptide" evidence="1">
    <location>
        <begin position="1"/>
        <end position="23"/>
    </location>
</feature>
<dbReference type="NCBIfam" id="TIGR04183">
    <property type="entry name" value="Por_Secre_tail"/>
    <property type="match status" value="1"/>
</dbReference>